<sequence length="101" mass="10884">MTPSLSRDIPLPGSNHRSAKSPLVFDQFIVAGKLVGLRYCRASVAAKPSTRIVSWTPRCLRPDRRGSSQPSTANPILIDADGLRRRGGNRFALLDTASAAP</sequence>
<protein>
    <submittedName>
        <fullName evidence="1">Uncharacterized protein</fullName>
    </submittedName>
</protein>
<name>A0A0C3B1R5_SERVB</name>
<reference evidence="2" key="2">
    <citation type="submission" date="2015-01" db="EMBL/GenBank/DDBJ databases">
        <title>Evolutionary Origins and Diversification of the Mycorrhizal Mutualists.</title>
        <authorList>
            <consortium name="DOE Joint Genome Institute"/>
            <consortium name="Mycorrhizal Genomics Consortium"/>
            <person name="Kohler A."/>
            <person name="Kuo A."/>
            <person name="Nagy L.G."/>
            <person name="Floudas D."/>
            <person name="Copeland A."/>
            <person name="Barry K.W."/>
            <person name="Cichocki N."/>
            <person name="Veneault-Fourrey C."/>
            <person name="LaButti K."/>
            <person name="Lindquist E.A."/>
            <person name="Lipzen A."/>
            <person name="Lundell T."/>
            <person name="Morin E."/>
            <person name="Murat C."/>
            <person name="Riley R."/>
            <person name="Ohm R."/>
            <person name="Sun H."/>
            <person name="Tunlid A."/>
            <person name="Henrissat B."/>
            <person name="Grigoriev I.V."/>
            <person name="Hibbett D.S."/>
            <person name="Martin F."/>
        </authorList>
    </citation>
    <scope>NUCLEOTIDE SEQUENCE [LARGE SCALE GENOMIC DNA]</scope>
    <source>
        <strain evidence="2">MAFF 305830</strain>
    </source>
</reference>
<organism evidence="1 2">
    <name type="scientific">Serendipita vermifera MAFF 305830</name>
    <dbReference type="NCBI Taxonomy" id="933852"/>
    <lineage>
        <taxon>Eukaryota</taxon>
        <taxon>Fungi</taxon>
        <taxon>Dikarya</taxon>
        <taxon>Basidiomycota</taxon>
        <taxon>Agaricomycotina</taxon>
        <taxon>Agaricomycetes</taxon>
        <taxon>Sebacinales</taxon>
        <taxon>Serendipitaceae</taxon>
        <taxon>Serendipita</taxon>
    </lineage>
</organism>
<dbReference type="EMBL" id="KN824283">
    <property type="protein sequence ID" value="KIM30790.1"/>
    <property type="molecule type" value="Genomic_DNA"/>
</dbReference>
<accession>A0A0C3B1R5</accession>
<gene>
    <name evidence="1" type="ORF">M408DRAFT_327766</name>
</gene>
<keyword evidence="2" id="KW-1185">Reference proteome</keyword>
<reference evidence="1 2" key="1">
    <citation type="submission" date="2014-04" db="EMBL/GenBank/DDBJ databases">
        <authorList>
            <consortium name="DOE Joint Genome Institute"/>
            <person name="Kuo A."/>
            <person name="Zuccaro A."/>
            <person name="Kohler A."/>
            <person name="Nagy L.G."/>
            <person name="Floudas D."/>
            <person name="Copeland A."/>
            <person name="Barry K.W."/>
            <person name="Cichocki N."/>
            <person name="Veneault-Fourrey C."/>
            <person name="LaButti K."/>
            <person name="Lindquist E.A."/>
            <person name="Lipzen A."/>
            <person name="Lundell T."/>
            <person name="Morin E."/>
            <person name="Murat C."/>
            <person name="Sun H."/>
            <person name="Tunlid A."/>
            <person name="Henrissat B."/>
            <person name="Grigoriev I.V."/>
            <person name="Hibbett D.S."/>
            <person name="Martin F."/>
            <person name="Nordberg H.P."/>
            <person name="Cantor M.N."/>
            <person name="Hua S.X."/>
        </authorList>
    </citation>
    <scope>NUCLEOTIDE SEQUENCE [LARGE SCALE GENOMIC DNA]</scope>
    <source>
        <strain evidence="1 2">MAFF 305830</strain>
    </source>
</reference>
<evidence type="ECO:0000313" key="1">
    <source>
        <dbReference type="EMBL" id="KIM30790.1"/>
    </source>
</evidence>
<proteinExistence type="predicted"/>
<dbReference type="Proteomes" id="UP000054097">
    <property type="component" value="Unassembled WGS sequence"/>
</dbReference>
<evidence type="ECO:0000313" key="2">
    <source>
        <dbReference type="Proteomes" id="UP000054097"/>
    </source>
</evidence>
<dbReference type="AlphaFoldDB" id="A0A0C3B1R5"/>
<dbReference type="HOGENOM" id="CLU_2293435_0_0_1"/>